<reference evidence="1 2" key="1">
    <citation type="submission" date="2016-07" db="EMBL/GenBank/DDBJ databases">
        <title>Draft genome sequence of Prauserella muralis DSM 45305, isolated from a mould-covered wall in an indoor environment.</title>
        <authorList>
            <person name="Ruckert C."/>
            <person name="Albersmeier A."/>
            <person name="Jiang C.-L."/>
            <person name="Jiang Y."/>
            <person name="Kalinowski J."/>
            <person name="Schneider O."/>
            <person name="Winkler A."/>
            <person name="Zotchev S.B."/>
        </authorList>
    </citation>
    <scope>NUCLEOTIDE SEQUENCE [LARGE SCALE GENOMIC DNA]</scope>
    <source>
        <strain evidence="1 2">DSM 45305</strain>
    </source>
</reference>
<comment type="caution">
    <text evidence="1">The sequence shown here is derived from an EMBL/GenBank/DDBJ whole genome shotgun (WGS) entry which is preliminary data.</text>
</comment>
<evidence type="ECO:0008006" key="3">
    <source>
        <dbReference type="Google" id="ProtNLM"/>
    </source>
</evidence>
<sequence length="81" mass="9215">MSVRCTVFGHRYRFRAEGATMTWTCERGCAAGGRKTYASASEARRYATAFDREDSTELGHRAPLLGMFPLRLLRAIRRGRE</sequence>
<dbReference type="Proteomes" id="UP000249915">
    <property type="component" value="Unassembled WGS sequence"/>
</dbReference>
<evidence type="ECO:0000313" key="1">
    <source>
        <dbReference type="EMBL" id="PXY22655.1"/>
    </source>
</evidence>
<proteinExistence type="predicted"/>
<keyword evidence="2" id="KW-1185">Reference proteome</keyword>
<dbReference type="EMBL" id="MASW01000005">
    <property type="protein sequence ID" value="PXY22655.1"/>
    <property type="molecule type" value="Genomic_DNA"/>
</dbReference>
<accession>A0A2V4B268</accession>
<evidence type="ECO:0000313" key="2">
    <source>
        <dbReference type="Proteomes" id="UP000249915"/>
    </source>
</evidence>
<protein>
    <recommendedName>
        <fullName evidence="3">AP2-like DNA-binding integrase family protein</fullName>
    </recommendedName>
</protein>
<organism evidence="1 2">
    <name type="scientific">Prauserella muralis</name>
    <dbReference type="NCBI Taxonomy" id="588067"/>
    <lineage>
        <taxon>Bacteria</taxon>
        <taxon>Bacillati</taxon>
        <taxon>Actinomycetota</taxon>
        <taxon>Actinomycetes</taxon>
        <taxon>Pseudonocardiales</taxon>
        <taxon>Pseudonocardiaceae</taxon>
        <taxon>Prauserella</taxon>
    </lineage>
</organism>
<dbReference type="AlphaFoldDB" id="A0A2V4B268"/>
<gene>
    <name evidence="1" type="ORF">BAY60_22820</name>
</gene>
<dbReference type="RefSeq" id="WP_170160524.1">
    <property type="nucleotide sequence ID" value="NZ_MASW01000005.1"/>
</dbReference>
<name>A0A2V4B268_9PSEU</name>